<keyword evidence="3" id="KW-1185">Reference proteome</keyword>
<evidence type="ECO:0000313" key="2">
    <source>
        <dbReference type="EMBL" id="GIG95692.1"/>
    </source>
</evidence>
<sequence>MQPRRTLVALSMALGMAFAFAAPAAAAPAPSAERLDQLASSDVFVCSTNYFVRTVDGGATACFNPTGEILTTCDGKADGHHPAVWYQINGGSWENKHYDLGNGNCASLNLSIAETGYIRFYAVNYEGQTPLSYSDIMVAGANG</sequence>
<name>A0ABQ4ELR9_9ACTN</name>
<protein>
    <recommendedName>
        <fullName evidence="4">Secreted protein</fullName>
    </recommendedName>
</protein>
<dbReference type="EMBL" id="BONX01000012">
    <property type="protein sequence ID" value="GIG95692.1"/>
    <property type="molecule type" value="Genomic_DNA"/>
</dbReference>
<dbReference type="RefSeq" id="WP_203857284.1">
    <property type="nucleotide sequence ID" value="NZ_BAAAZQ010000007.1"/>
</dbReference>
<keyword evidence="1" id="KW-0732">Signal</keyword>
<comment type="caution">
    <text evidence="2">The sequence shown here is derived from an EMBL/GenBank/DDBJ whole genome shotgun (WGS) entry which is preliminary data.</text>
</comment>
<reference evidence="2 3" key="1">
    <citation type="submission" date="2021-01" db="EMBL/GenBank/DDBJ databases">
        <title>Whole genome shotgun sequence of Plantactinospora mayteni NBRC 109088.</title>
        <authorList>
            <person name="Komaki H."/>
            <person name="Tamura T."/>
        </authorList>
    </citation>
    <scope>NUCLEOTIDE SEQUENCE [LARGE SCALE GENOMIC DNA]</scope>
    <source>
        <strain evidence="2 3">NBRC 109088</strain>
    </source>
</reference>
<evidence type="ECO:0000256" key="1">
    <source>
        <dbReference type="SAM" id="SignalP"/>
    </source>
</evidence>
<proteinExistence type="predicted"/>
<accession>A0ABQ4ELR9</accession>
<organism evidence="2 3">
    <name type="scientific">Plantactinospora mayteni</name>
    <dbReference type="NCBI Taxonomy" id="566021"/>
    <lineage>
        <taxon>Bacteria</taxon>
        <taxon>Bacillati</taxon>
        <taxon>Actinomycetota</taxon>
        <taxon>Actinomycetes</taxon>
        <taxon>Micromonosporales</taxon>
        <taxon>Micromonosporaceae</taxon>
        <taxon>Plantactinospora</taxon>
    </lineage>
</organism>
<evidence type="ECO:0000313" key="3">
    <source>
        <dbReference type="Proteomes" id="UP000621500"/>
    </source>
</evidence>
<feature type="signal peptide" evidence="1">
    <location>
        <begin position="1"/>
        <end position="21"/>
    </location>
</feature>
<evidence type="ECO:0008006" key="4">
    <source>
        <dbReference type="Google" id="ProtNLM"/>
    </source>
</evidence>
<gene>
    <name evidence="2" type="ORF">Pma05_22650</name>
</gene>
<dbReference type="InterPro" id="IPR006311">
    <property type="entry name" value="TAT_signal"/>
</dbReference>
<feature type="chain" id="PRO_5046220104" description="Secreted protein" evidence="1">
    <location>
        <begin position="22"/>
        <end position="143"/>
    </location>
</feature>
<dbReference type="Proteomes" id="UP000621500">
    <property type="component" value="Unassembled WGS sequence"/>
</dbReference>
<dbReference type="PROSITE" id="PS51318">
    <property type="entry name" value="TAT"/>
    <property type="match status" value="1"/>
</dbReference>